<dbReference type="Gene3D" id="1.20.1260.10">
    <property type="match status" value="1"/>
</dbReference>
<name>A0ABZ2UUR8_9CYAN</name>
<dbReference type="Proteomes" id="UP001483337">
    <property type="component" value="Chromosome"/>
</dbReference>
<accession>A0ABZ2UUR8</accession>
<organism evidence="1 2">
    <name type="scientific">Okeanomitos corallinicola TIOX110</name>
    <dbReference type="NCBI Taxonomy" id="3133117"/>
    <lineage>
        <taxon>Bacteria</taxon>
        <taxon>Bacillati</taxon>
        <taxon>Cyanobacteriota</taxon>
        <taxon>Cyanophyceae</taxon>
        <taxon>Nostocales</taxon>
        <taxon>Aphanizomenonaceae</taxon>
        <taxon>Okeanomitos</taxon>
    </lineage>
</organism>
<sequence>MTTTLTLPIWNTDLELEIFNKITNQHTPHLPKKRLYETKPPQTPEDIEKFYRFRVAGAAHDLFIVQVCAKVIGEIPEPELQLFLSQQIGDDGAHAANTRRRAQEIYGKDPIEDIQKQVEKHWDYMGDLPLRNWQGFLAFELHYEMHIVASLFVNGITSKISDPQSAEFSKNRIKPEEARHRVGVVNWWQSKYDQVSPTKKADLAAQVIEMDEEAQRRRNPYLKKHWQLTQEAIGTDISDLPKIYDAWRREVLAYFLAIPVTKLPPLVSVNE</sequence>
<keyword evidence="2" id="KW-1185">Reference proteome</keyword>
<evidence type="ECO:0000313" key="2">
    <source>
        <dbReference type="Proteomes" id="UP001483337"/>
    </source>
</evidence>
<dbReference type="RefSeq" id="WP_353932052.1">
    <property type="nucleotide sequence ID" value="NZ_CP150886.1"/>
</dbReference>
<proteinExistence type="predicted"/>
<dbReference type="EMBL" id="CP150886">
    <property type="protein sequence ID" value="WZB89148.1"/>
    <property type="molecule type" value="Genomic_DNA"/>
</dbReference>
<evidence type="ECO:0000313" key="1">
    <source>
        <dbReference type="EMBL" id="WZB89148.1"/>
    </source>
</evidence>
<protein>
    <submittedName>
        <fullName evidence="1">Uncharacterized protein</fullName>
    </submittedName>
</protein>
<reference evidence="1 2" key="1">
    <citation type="submission" date="2024-04" db="EMBL/GenBank/DDBJ databases">
        <title>Okeanomitos corallinicola gen. &amp; sp. nov. (Nostocales, Cyanobacteria), a new toxic marine heterocyst-forming cyanobacterium from a coral reef.</title>
        <authorList>
            <person name="Li H."/>
            <person name="Li R."/>
            <person name="Kang J."/>
            <person name="Hii K.S."/>
            <person name="Mohamed H.F."/>
            <person name="Xu X."/>
            <person name="Luo Z."/>
        </authorList>
    </citation>
    <scope>NUCLEOTIDE SEQUENCE [LARGE SCALE GENOMIC DNA]</scope>
    <source>
        <strain evidence="1 2">TIOX110</strain>
    </source>
</reference>
<gene>
    <name evidence="1" type="ORF">WJM97_05570</name>
</gene>
<dbReference type="InterPro" id="IPR012347">
    <property type="entry name" value="Ferritin-like"/>
</dbReference>